<reference evidence="2" key="1">
    <citation type="submission" date="2019-11" db="EMBL/GenBank/DDBJ databases">
        <title>Complete genome sequence of Corynebacterium kalinowskii 1959, a novel Corynebacterium species isolated from soil of a small paddock in Vilsendorf, Germany.</title>
        <authorList>
            <person name="Schaffert L."/>
            <person name="Ruwe M."/>
            <person name="Milse J."/>
            <person name="Hanuschka K."/>
            <person name="Ortseifen V."/>
            <person name="Droste J."/>
            <person name="Brandt D."/>
            <person name="Schlueter L."/>
            <person name="Kutter Y."/>
            <person name="Vinke S."/>
            <person name="Viehoefer P."/>
            <person name="Jacob L."/>
            <person name="Luebke N.-C."/>
            <person name="Schulte-Berndt E."/>
            <person name="Hain C."/>
            <person name="Linder M."/>
            <person name="Schmidt P."/>
            <person name="Wollenschlaeger L."/>
            <person name="Luttermann T."/>
            <person name="Thieme E."/>
            <person name="Hassa J."/>
            <person name="Haak M."/>
            <person name="Wittchen M."/>
            <person name="Mentz A."/>
            <person name="Persicke M."/>
            <person name="Busche T."/>
            <person name="Ruckert C."/>
        </authorList>
    </citation>
    <scope>NUCLEOTIDE SEQUENCE [LARGE SCALE GENOMIC DNA]</scope>
    <source>
        <strain evidence="2">1959</strain>
    </source>
</reference>
<accession>A0A6B8VZP3</accession>
<dbReference type="CDD" id="cd03062">
    <property type="entry name" value="TRX_Fd_Sucrase"/>
    <property type="match status" value="1"/>
</dbReference>
<dbReference type="PIRSF" id="PIRSF035042">
    <property type="entry name" value="UCP035042_thirdx"/>
    <property type="match status" value="1"/>
</dbReference>
<dbReference type="KEGG" id="ckw:CKALI_09725"/>
<protein>
    <submittedName>
        <fullName evidence="1">Sucrase/ferredoxin-like protein</fullName>
    </submittedName>
</protein>
<evidence type="ECO:0000313" key="1">
    <source>
        <dbReference type="EMBL" id="QGU02800.1"/>
    </source>
</evidence>
<organism evidence="1 2">
    <name type="scientific">Corynebacterium kalinowskii</name>
    <dbReference type="NCBI Taxonomy" id="2675216"/>
    <lineage>
        <taxon>Bacteria</taxon>
        <taxon>Bacillati</taxon>
        <taxon>Actinomycetota</taxon>
        <taxon>Actinomycetes</taxon>
        <taxon>Mycobacteriales</taxon>
        <taxon>Corynebacteriaceae</taxon>
        <taxon>Corynebacterium</taxon>
    </lineage>
</organism>
<dbReference type="InterPro" id="IPR036249">
    <property type="entry name" value="Thioredoxin-like_sf"/>
</dbReference>
<dbReference type="EMBL" id="CP046452">
    <property type="protein sequence ID" value="QGU02800.1"/>
    <property type="molecule type" value="Genomic_DNA"/>
</dbReference>
<sequence>MTPEVLCSDQRVEPLPGTAKTGTVFIAFEHALGWGHDIMDGDAFGPELTARVAEFLHRTGASLQLIRKPGREGQQRSIRSVFIAFVEQGYVEKLSLRSIEELLDLDISAPGTSGGEPVNHPVVLVCTHGKRDRCCALKGRPLAAYLDQTFPGENIWESSHTKGHRFAPSIIALPWGYSFGHLAERPATDMVRYLQRGELFLAGNRGRSCYAAPDQVAELAVATHLVESGERVLLGSLSATGGLVTHADGRRWEVELGQRPVEGIISSCGDLPKNGKTIVAEGIKQVL</sequence>
<evidence type="ECO:0000313" key="2">
    <source>
        <dbReference type="Proteomes" id="UP000427071"/>
    </source>
</evidence>
<dbReference type="Proteomes" id="UP000427071">
    <property type="component" value="Chromosome"/>
</dbReference>
<proteinExistence type="predicted"/>
<dbReference type="Pfam" id="PF06999">
    <property type="entry name" value="Suc_Fer-like"/>
    <property type="match status" value="1"/>
</dbReference>
<keyword evidence="2" id="KW-1185">Reference proteome</keyword>
<dbReference type="AlphaFoldDB" id="A0A6B8VZP3"/>
<gene>
    <name evidence="1" type="ORF">CKALI_09725</name>
</gene>
<name>A0A6B8VZP3_9CORY</name>
<dbReference type="RefSeq" id="WP_156193147.1">
    <property type="nucleotide sequence ID" value="NZ_CP046452.1"/>
</dbReference>
<dbReference type="SUPFAM" id="SSF52833">
    <property type="entry name" value="Thioredoxin-like"/>
    <property type="match status" value="1"/>
</dbReference>
<dbReference type="InterPro" id="IPR009737">
    <property type="entry name" value="Aim32/Apd1-like"/>
</dbReference>
<dbReference type="InterPro" id="IPR010350">
    <property type="entry name" value="Aim32/Apd1-like_bac"/>
</dbReference>